<protein>
    <recommendedName>
        <fullName evidence="1">Reverse transcriptase domain-containing protein</fullName>
    </recommendedName>
</protein>
<dbReference type="CDD" id="cd01650">
    <property type="entry name" value="RT_nLTR_like"/>
    <property type="match status" value="1"/>
</dbReference>
<dbReference type="SUPFAM" id="SSF56672">
    <property type="entry name" value="DNA/RNA polymerases"/>
    <property type="match status" value="1"/>
</dbReference>
<dbReference type="EMBL" id="CAVLGL010000126">
    <property type="protein sequence ID" value="CAK1600921.1"/>
    <property type="molecule type" value="Genomic_DNA"/>
</dbReference>
<sequence length="936" mass="107942">MHQNIRSITRNMDELKVLIHRTALEWDLILLTECWLPSTHYIPIMDGYNYCKTLNNATQNEGVVVYFKKSLNITWQELSISDCNSIFLKICKDTIVIVIYRPPGFKDPTNFIESLSNMLDQYSHYKNIIIIGDINIDIVIHSKDSYASYYLNSLASKGMLPAHTFPTHGKTCLDHVVLKTKLQSTCYVAETSITDHDTLIFLFEANFSTRSLPPKIRERINYDKLDSYLSTLDFKSIYSMVDVDLAATFLMESLSNALKINTKTTKVSNRKIIKKPWITPGILRCLRNRDKLHQKCKKYPDDDVIITTYKRYRNYCNELLKKLKKEYEKSELTAAVKISNKKLWDTIKIVTNMNKQNNKADKLLNKSDPITSVNYVNSFFINMGKSLAEKHHINNNTSSIFPINTYQHSIVLLDTDEHEIETIILNMKTNCSVGRDNISTFFLKRYRNLLVPPITYICNLSLKTGKFPNCFKLAEIHPIYKSGDAGCVNNYRPISILPTVSKILEKVINKRLTNYLEKHNLLSHCQYGFRPKRSTQDAVHELTDFIVTNLDSKKKVVAIFLDLAKAFDTVSVPLLLNRLEDLGIRNTQLKLFSNYLTGRYQRVRIGGCCSDDLPVSYGVPQGSVLGPTLFLTYINSLCNVKIHNGRIIAFADDMALLFQADTWSEVFNFAQNGFDLVNKWLKEYKLTLNVDKTKYIAFTTKNINVPELEYFHITAHCCSQIDSSCSCPTLSRTDCIKYLGVMIDNTLSFHFHIGLLSTRIRKLIYIFKNLRRVADHNVIKMVYFALCQSLLIYCITIWGGAPKTTMLQLERAQRAVLKVSYSLPFLFPTTDLYQQCSVLSVRKLFILHTALLQHSMIQYESSNNDKRRKYVVCPSKCLKTQFSHRFFCFLGGYLYKKLNKRLLIYSLTKHACKQTLQKWLLNIDYKAAENLLTVLS</sequence>
<feature type="domain" description="Reverse transcriptase" evidence="1">
    <location>
        <begin position="460"/>
        <end position="743"/>
    </location>
</feature>
<name>A0AAV1LZY0_9NEOP</name>
<keyword evidence="3" id="KW-1185">Reference proteome</keyword>
<dbReference type="Proteomes" id="UP001314205">
    <property type="component" value="Unassembled WGS sequence"/>
</dbReference>
<gene>
    <name evidence="2" type="ORF">PARMNEM_LOCUS19615</name>
</gene>
<dbReference type="InterPro" id="IPR043502">
    <property type="entry name" value="DNA/RNA_pol_sf"/>
</dbReference>
<dbReference type="GO" id="GO:0071897">
    <property type="term" value="P:DNA biosynthetic process"/>
    <property type="evidence" value="ECO:0007669"/>
    <property type="project" value="UniProtKB-ARBA"/>
</dbReference>
<evidence type="ECO:0000313" key="3">
    <source>
        <dbReference type="Proteomes" id="UP001314205"/>
    </source>
</evidence>
<dbReference type="InterPro" id="IPR000477">
    <property type="entry name" value="RT_dom"/>
</dbReference>
<evidence type="ECO:0000259" key="1">
    <source>
        <dbReference type="PROSITE" id="PS50878"/>
    </source>
</evidence>
<dbReference type="PROSITE" id="PS50878">
    <property type="entry name" value="RT_POL"/>
    <property type="match status" value="1"/>
</dbReference>
<dbReference type="PANTHER" id="PTHR33332">
    <property type="entry name" value="REVERSE TRANSCRIPTASE DOMAIN-CONTAINING PROTEIN"/>
    <property type="match status" value="1"/>
</dbReference>
<dbReference type="Gene3D" id="3.60.10.10">
    <property type="entry name" value="Endonuclease/exonuclease/phosphatase"/>
    <property type="match status" value="1"/>
</dbReference>
<reference evidence="2 3" key="1">
    <citation type="submission" date="2023-11" db="EMBL/GenBank/DDBJ databases">
        <authorList>
            <person name="Hedman E."/>
            <person name="Englund M."/>
            <person name="Stromberg M."/>
            <person name="Nyberg Akerstrom W."/>
            <person name="Nylinder S."/>
            <person name="Jareborg N."/>
            <person name="Kallberg Y."/>
            <person name="Kronander E."/>
        </authorList>
    </citation>
    <scope>NUCLEOTIDE SEQUENCE [LARGE SCALE GENOMIC DNA]</scope>
</reference>
<evidence type="ECO:0000313" key="2">
    <source>
        <dbReference type="EMBL" id="CAK1600921.1"/>
    </source>
</evidence>
<dbReference type="Pfam" id="PF00078">
    <property type="entry name" value="RVT_1"/>
    <property type="match status" value="1"/>
</dbReference>
<accession>A0AAV1LZY0</accession>
<organism evidence="2 3">
    <name type="scientific">Parnassius mnemosyne</name>
    <name type="common">clouded apollo</name>
    <dbReference type="NCBI Taxonomy" id="213953"/>
    <lineage>
        <taxon>Eukaryota</taxon>
        <taxon>Metazoa</taxon>
        <taxon>Ecdysozoa</taxon>
        <taxon>Arthropoda</taxon>
        <taxon>Hexapoda</taxon>
        <taxon>Insecta</taxon>
        <taxon>Pterygota</taxon>
        <taxon>Neoptera</taxon>
        <taxon>Endopterygota</taxon>
        <taxon>Lepidoptera</taxon>
        <taxon>Glossata</taxon>
        <taxon>Ditrysia</taxon>
        <taxon>Papilionoidea</taxon>
        <taxon>Papilionidae</taxon>
        <taxon>Parnassiinae</taxon>
        <taxon>Parnassini</taxon>
        <taxon>Parnassius</taxon>
        <taxon>Driopa</taxon>
    </lineage>
</organism>
<proteinExistence type="predicted"/>
<dbReference type="AlphaFoldDB" id="A0AAV1LZY0"/>
<dbReference type="InterPro" id="IPR036691">
    <property type="entry name" value="Endo/exonu/phosph_ase_sf"/>
</dbReference>
<dbReference type="SUPFAM" id="SSF56219">
    <property type="entry name" value="DNase I-like"/>
    <property type="match status" value="1"/>
</dbReference>
<comment type="caution">
    <text evidence="2">The sequence shown here is derived from an EMBL/GenBank/DDBJ whole genome shotgun (WGS) entry which is preliminary data.</text>
</comment>